<dbReference type="CDD" id="cd01129">
    <property type="entry name" value="PulE-GspE-like"/>
    <property type="match status" value="1"/>
</dbReference>
<keyword evidence="3" id="KW-0067">ATP-binding</keyword>
<keyword evidence="2" id="KW-0547">Nucleotide-binding</keyword>
<dbReference type="AlphaFoldDB" id="A0A848G2A4"/>
<gene>
    <name evidence="5" type="ORF">HHL15_05675</name>
</gene>
<dbReference type="RefSeq" id="WP_169144860.1">
    <property type="nucleotide sequence ID" value="NZ_JABBGA010000003.1"/>
</dbReference>
<dbReference type="Gene3D" id="3.30.450.90">
    <property type="match status" value="1"/>
</dbReference>
<dbReference type="SUPFAM" id="SSF160246">
    <property type="entry name" value="EspE N-terminal domain-like"/>
    <property type="match status" value="1"/>
</dbReference>
<accession>A0A848G2A4</accession>
<evidence type="ECO:0000256" key="3">
    <source>
        <dbReference type="ARBA" id="ARBA00022840"/>
    </source>
</evidence>
<feature type="domain" description="Bacterial type II secretion system protein E" evidence="4">
    <location>
        <begin position="410"/>
        <end position="424"/>
    </location>
</feature>
<dbReference type="PANTHER" id="PTHR30258">
    <property type="entry name" value="TYPE II SECRETION SYSTEM PROTEIN GSPE-RELATED"/>
    <property type="match status" value="1"/>
</dbReference>
<keyword evidence="6" id="KW-1185">Reference proteome</keyword>
<dbReference type="GO" id="GO:0005524">
    <property type="term" value="F:ATP binding"/>
    <property type="evidence" value="ECO:0007669"/>
    <property type="project" value="UniProtKB-KW"/>
</dbReference>
<proteinExistence type="inferred from homology"/>
<comment type="caution">
    <text evidence="5">The sequence shown here is derived from an EMBL/GenBank/DDBJ whole genome shotgun (WGS) entry which is preliminary data.</text>
</comment>
<evidence type="ECO:0000313" key="6">
    <source>
        <dbReference type="Proteomes" id="UP000580043"/>
    </source>
</evidence>
<evidence type="ECO:0000256" key="2">
    <source>
        <dbReference type="ARBA" id="ARBA00022741"/>
    </source>
</evidence>
<dbReference type="Gene3D" id="3.30.300.160">
    <property type="entry name" value="Type II secretion system, protein E, N-terminal domain"/>
    <property type="match status" value="1"/>
</dbReference>
<dbReference type="Proteomes" id="UP000580043">
    <property type="component" value="Unassembled WGS sequence"/>
</dbReference>
<comment type="similarity">
    <text evidence="1">Belongs to the GSP E family.</text>
</comment>
<dbReference type="GO" id="GO:0005886">
    <property type="term" value="C:plasma membrane"/>
    <property type="evidence" value="ECO:0007669"/>
    <property type="project" value="TreeGrafter"/>
</dbReference>
<dbReference type="Gene3D" id="3.40.50.300">
    <property type="entry name" value="P-loop containing nucleotide triphosphate hydrolases"/>
    <property type="match status" value="1"/>
</dbReference>
<dbReference type="EMBL" id="JABBGA010000003">
    <property type="protein sequence ID" value="NML25220.1"/>
    <property type="molecule type" value="Genomic_DNA"/>
</dbReference>
<protein>
    <submittedName>
        <fullName evidence="5">Type II/IV secretion system protein</fullName>
    </submittedName>
</protein>
<dbReference type="PANTHER" id="PTHR30258:SF13">
    <property type="entry name" value="SECRETION PATHWAY ATPASE-RELATED"/>
    <property type="match status" value="1"/>
</dbReference>
<sequence>MPSALRSVPTHEHRLTLAEVLDLLMLDHLVDPADADALRLAQGLKSGDTHPLVVIAGQKWVSRQAPHRVLGLEELTEWLAGKLELDYFRIDPLKIDFAAVTAVMSSAYATRFGVLPVQVGLREVVVATSQPFLREWEREVSGILKKEIRRVMANPADVARYLVEFYNLARSVKNAAQSSGHSGSHLSSFEQLVELGQGNRQFDANDRHIVNIVDWLWQYAFEQRASDIHIEPRRDMGLVRFRIDGVLHQVYQMPMPVLVAMTSRIKILGRMDVVEKRRPQDGRIKTRVASGKEVELRLSTLPTAFGEKLVMRIFDPEVLVRNMVELGFSEQDEARWKSISSRPNGIILVTGPTGSGKTTTLYSTLKQLATPEVNVCTIEDPIEMVEPAFNQMQVQQSIELGFAEGVRALMRQDPDIIMVGEIRDLETAEMAIQAALTGHLVLSTLHTNDAPSAVTRMLDLGVPAYLLNATLLGIMAQRLVRILCPHCKQAHPMTPEQEAIWDHLVTPWKAPRPARIHRATGCIECRMTGYMGRIGLYEILLMSPEVRRAVGGEVDIARIRDLAIREGMKPLRLSGALKVAAGITTLEEVVKVAPPAENEEGR</sequence>
<dbReference type="InterPro" id="IPR037257">
    <property type="entry name" value="T2SS_E_N_sf"/>
</dbReference>
<dbReference type="Pfam" id="PF00437">
    <property type="entry name" value="T2SSE"/>
    <property type="match status" value="1"/>
</dbReference>
<name>A0A848G2A4_9RHOO</name>
<reference evidence="5 6" key="1">
    <citation type="submission" date="2020-04" db="EMBL/GenBank/DDBJ databases">
        <title>Zoogloea sp. G-4-1-14 isolated from soil.</title>
        <authorList>
            <person name="Dahal R.H."/>
        </authorList>
    </citation>
    <scope>NUCLEOTIDE SEQUENCE [LARGE SCALE GENOMIC DNA]</scope>
    <source>
        <strain evidence="5 6">G-4-1-14</strain>
    </source>
</reference>
<dbReference type="SUPFAM" id="SSF52540">
    <property type="entry name" value="P-loop containing nucleoside triphosphate hydrolases"/>
    <property type="match status" value="1"/>
</dbReference>
<evidence type="ECO:0000256" key="1">
    <source>
        <dbReference type="ARBA" id="ARBA00006611"/>
    </source>
</evidence>
<dbReference type="Pfam" id="PF05157">
    <property type="entry name" value="MshEN"/>
    <property type="match status" value="1"/>
</dbReference>
<dbReference type="SMART" id="SM00382">
    <property type="entry name" value="AAA"/>
    <property type="match status" value="1"/>
</dbReference>
<evidence type="ECO:0000259" key="4">
    <source>
        <dbReference type="PROSITE" id="PS00662"/>
    </source>
</evidence>
<dbReference type="InterPro" id="IPR027417">
    <property type="entry name" value="P-loop_NTPase"/>
</dbReference>
<dbReference type="GO" id="GO:0016887">
    <property type="term" value="F:ATP hydrolysis activity"/>
    <property type="evidence" value="ECO:0007669"/>
    <property type="project" value="TreeGrafter"/>
</dbReference>
<dbReference type="PROSITE" id="PS00662">
    <property type="entry name" value="T2SP_E"/>
    <property type="match status" value="1"/>
</dbReference>
<dbReference type="InterPro" id="IPR003593">
    <property type="entry name" value="AAA+_ATPase"/>
</dbReference>
<organism evidence="5 6">
    <name type="scientific">Zoogloea dura</name>
    <dbReference type="NCBI Taxonomy" id="2728840"/>
    <lineage>
        <taxon>Bacteria</taxon>
        <taxon>Pseudomonadati</taxon>
        <taxon>Pseudomonadota</taxon>
        <taxon>Betaproteobacteria</taxon>
        <taxon>Rhodocyclales</taxon>
        <taxon>Zoogloeaceae</taxon>
        <taxon>Zoogloea</taxon>
    </lineage>
</organism>
<dbReference type="FunFam" id="3.40.50.300:FF:000398">
    <property type="entry name" value="Type IV pilus assembly ATPase PilB"/>
    <property type="match status" value="1"/>
</dbReference>
<dbReference type="InterPro" id="IPR007831">
    <property type="entry name" value="T2SS_GspE_N"/>
</dbReference>
<dbReference type="InterPro" id="IPR001482">
    <property type="entry name" value="T2SS/T4SS_dom"/>
</dbReference>
<evidence type="ECO:0000313" key="5">
    <source>
        <dbReference type="EMBL" id="NML25220.1"/>
    </source>
</evidence>